<dbReference type="KEGG" id="rry:C1O28_12400"/>
<dbReference type="EMBL" id="PSUL01000069">
    <property type="protein sequence ID" value="PPF09579.1"/>
    <property type="molecule type" value="Genomic_DNA"/>
</dbReference>
<name>A0ABD6W5R1_RATRA</name>
<proteinExistence type="predicted"/>
<sequence length="94" mass="10290">MTDPTLAVLNDLIAALAHPGAIDPGLSRSVVARAVALRLQPARTAYRPRPSSRFTGRLVSPGEAARRALARRRVVVRAGLTTRLEQNRRLKWGQ</sequence>
<reference evidence="3 4" key="1">
    <citation type="submission" date="2018-02" db="EMBL/GenBank/DDBJ databases">
        <title>Bacteriophage NCPPB3778 and a type I-E CRISPR drive the evolution of the US Biological Select Agent, Rathayibacter toxicus.</title>
        <authorList>
            <person name="Davis E.W.II."/>
            <person name="Tabima J.F."/>
            <person name="Weisberg A.J."/>
            <person name="Lopes L.D."/>
            <person name="Wiseman M.S."/>
            <person name="Wiseman M.S."/>
            <person name="Pupko T."/>
            <person name="Belcher M.S."/>
            <person name="Sechler A.J."/>
            <person name="Tancos M.A."/>
            <person name="Schroeder B.K."/>
            <person name="Murray T.D."/>
            <person name="Luster D.G."/>
            <person name="Schneider W.L."/>
            <person name="Rogers E."/>
            <person name="Andreote F.D."/>
            <person name="Grunwald N.J."/>
            <person name="Putnam M.L."/>
            <person name="Chang J.H."/>
        </authorList>
    </citation>
    <scope>NUCLEOTIDE SEQUENCE [LARGE SCALE GENOMIC DNA]</scope>
    <source>
        <strain evidence="2 4">AY1D6</strain>
        <strain evidence="1 3">AY1I9</strain>
    </source>
</reference>
<keyword evidence="4" id="KW-1185">Reference proteome</keyword>
<evidence type="ECO:0000313" key="2">
    <source>
        <dbReference type="EMBL" id="PPH70844.1"/>
    </source>
</evidence>
<protein>
    <recommendedName>
        <fullName evidence="5">HNH endonuclease</fullName>
    </recommendedName>
</protein>
<dbReference type="AlphaFoldDB" id="A0ABD6W5R1"/>
<dbReference type="Proteomes" id="UP000239698">
    <property type="component" value="Unassembled WGS sequence"/>
</dbReference>
<dbReference type="Proteomes" id="UP000237881">
    <property type="component" value="Unassembled WGS sequence"/>
</dbReference>
<dbReference type="RefSeq" id="WP_097167640.1">
    <property type="nucleotide sequence ID" value="NZ_CP028129.1"/>
</dbReference>
<dbReference type="GeneID" id="49821281"/>
<evidence type="ECO:0000313" key="4">
    <source>
        <dbReference type="Proteomes" id="UP000239698"/>
    </source>
</evidence>
<dbReference type="EMBL" id="PSVT01000077">
    <property type="protein sequence ID" value="PPH70844.1"/>
    <property type="molecule type" value="Genomic_DNA"/>
</dbReference>
<evidence type="ECO:0000313" key="3">
    <source>
        <dbReference type="Proteomes" id="UP000237881"/>
    </source>
</evidence>
<organism evidence="1 3">
    <name type="scientific">Rathayibacter rathayi</name>
    <name type="common">Corynebacterium rathayi</name>
    <dbReference type="NCBI Taxonomy" id="33887"/>
    <lineage>
        <taxon>Bacteria</taxon>
        <taxon>Bacillati</taxon>
        <taxon>Actinomycetota</taxon>
        <taxon>Actinomycetes</taxon>
        <taxon>Micrococcales</taxon>
        <taxon>Microbacteriaceae</taxon>
        <taxon>Rathayibacter</taxon>
    </lineage>
</organism>
<gene>
    <name evidence="1" type="ORF">C5C04_14630</name>
    <name evidence="2" type="ORF">C5C40_15970</name>
</gene>
<accession>A0ABD6W5R1</accession>
<comment type="caution">
    <text evidence="1">The sequence shown here is derived from an EMBL/GenBank/DDBJ whole genome shotgun (WGS) entry which is preliminary data.</text>
</comment>
<evidence type="ECO:0000313" key="1">
    <source>
        <dbReference type="EMBL" id="PPF09579.1"/>
    </source>
</evidence>
<evidence type="ECO:0008006" key="5">
    <source>
        <dbReference type="Google" id="ProtNLM"/>
    </source>
</evidence>